<dbReference type="PROSITE" id="PS50088">
    <property type="entry name" value="ANK_REPEAT"/>
    <property type="match status" value="1"/>
</dbReference>
<feature type="repeat" description="ANK" evidence="3">
    <location>
        <begin position="179"/>
        <end position="202"/>
    </location>
</feature>
<dbReference type="SMART" id="SM00248">
    <property type="entry name" value="ANK"/>
    <property type="match status" value="3"/>
</dbReference>
<proteinExistence type="predicted"/>
<dbReference type="InterPro" id="IPR036770">
    <property type="entry name" value="Ankyrin_rpt-contain_sf"/>
</dbReference>
<organism evidence="5 6">
    <name type="scientific">Trypanosoma cruzi marinkellei</name>
    <dbReference type="NCBI Taxonomy" id="85056"/>
    <lineage>
        <taxon>Eukaryota</taxon>
        <taxon>Discoba</taxon>
        <taxon>Euglenozoa</taxon>
        <taxon>Kinetoplastea</taxon>
        <taxon>Metakinetoplastina</taxon>
        <taxon>Trypanosomatida</taxon>
        <taxon>Trypanosomatidae</taxon>
        <taxon>Trypanosoma</taxon>
        <taxon>Schizotrypanum</taxon>
    </lineage>
</organism>
<name>K2MKC0_TRYCR</name>
<evidence type="ECO:0000256" key="2">
    <source>
        <dbReference type="ARBA" id="ARBA00023043"/>
    </source>
</evidence>
<dbReference type="PANTHER" id="PTHR24198:SF165">
    <property type="entry name" value="ANKYRIN REPEAT-CONTAINING PROTEIN-RELATED"/>
    <property type="match status" value="1"/>
</dbReference>
<evidence type="ECO:0000256" key="4">
    <source>
        <dbReference type="SAM" id="Phobius"/>
    </source>
</evidence>
<keyword evidence="4" id="KW-0812">Transmembrane</keyword>
<protein>
    <submittedName>
        <fullName evidence="5">Uncharacterized protein</fullName>
    </submittedName>
</protein>
<gene>
    <name evidence="5" type="ORF">MOQ_002320</name>
</gene>
<evidence type="ECO:0000313" key="5">
    <source>
        <dbReference type="EMBL" id="EKF35683.1"/>
    </source>
</evidence>
<feature type="transmembrane region" description="Helical" evidence="4">
    <location>
        <begin position="24"/>
        <end position="45"/>
    </location>
</feature>
<evidence type="ECO:0000256" key="1">
    <source>
        <dbReference type="ARBA" id="ARBA00022737"/>
    </source>
</evidence>
<keyword evidence="6" id="KW-1185">Reference proteome</keyword>
<dbReference type="AlphaFoldDB" id="K2MKC0"/>
<dbReference type="InterPro" id="IPR002110">
    <property type="entry name" value="Ankyrin_rpt"/>
</dbReference>
<evidence type="ECO:0000256" key="3">
    <source>
        <dbReference type="PROSITE-ProRule" id="PRU00023"/>
    </source>
</evidence>
<evidence type="ECO:0000313" key="6">
    <source>
        <dbReference type="Proteomes" id="UP000007350"/>
    </source>
</evidence>
<dbReference type="PROSITE" id="PS50297">
    <property type="entry name" value="ANK_REP_REGION"/>
    <property type="match status" value="1"/>
</dbReference>
<comment type="caution">
    <text evidence="5">The sequence shown here is derived from an EMBL/GenBank/DDBJ whole genome shotgun (WGS) entry which is preliminary data.</text>
</comment>
<dbReference type="Pfam" id="PF13857">
    <property type="entry name" value="Ank_5"/>
    <property type="match status" value="1"/>
</dbReference>
<sequence>MEFRIPEKGFTAFFFYYLSRKNKYIRLFVDITFLFFIFLEVYTYYKEKMVSRIDEILLAVENGDVEFISRNLTPQNVNYVDTERRMSLLMWAVALRKHSIAEMLLTLGASIYPRDMFQFNVFHYATWFSDAKMLEILYYSKSSSGGTSAGLNCLGLARLKNRQFRPGSRSLVDLPHPYTGRTPLMLAAVRGDVEMVEFLIKKAGCSLTARDFRGSTAMDLAAFCGHKAVVVLFLSNGDDNADFVFESTRRQAEANCEKAMTLQQLEVQKDLNLFLCREWLPQSLVAIS</sequence>
<keyword evidence="4" id="KW-1133">Transmembrane helix</keyword>
<dbReference type="SUPFAM" id="SSF48403">
    <property type="entry name" value="Ankyrin repeat"/>
    <property type="match status" value="1"/>
</dbReference>
<accession>K2MKC0</accession>
<dbReference type="PANTHER" id="PTHR24198">
    <property type="entry name" value="ANKYRIN REPEAT AND PROTEIN KINASE DOMAIN-CONTAINING PROTEIN"/>
    <property type="match status" value="1"/>
</dbReference>
<reference evidence="5 6" key="1">
    <citation type="journal article" date="2012" name="BMC Genomics">
        <title>Comparative genomic analysis of human infective Trypanosoma cruzi lineages with the bat-restricted subspecies T. cruzi marinkellei.</title>
        <authorList>
            <person name="Franzen O."/>
            <person name="Talavera-Lopez C."/>
            <person name="Ochaya S."/>
            <person name="Butler C.E."/>
            <person name="Messenger L.A."/>
            <person name="Lewis M.D."/>
            <person name="Llewellyn M.S."/>
            <person name="Marinkelle C.J."/>
            <person name="Tyler K.M."/>
            <person name="Miles M.A."/>
            <person name="Andersson B."/>
        </authorList>
    </citation>
    <scope>NUCLEOTIDE SEQUENCE [LARGE SCALE GENOMIC DNA]</scope>
    <source>
        <strain evidence="5 6">B7</strain>
    </source>
</reference>
<dbReference type="Gene3D" id="1.25.40.20">
    <property type="entry name" value="Ankyrin repeat-containing domain"/>
    <property type="match status" value="2"/>
</dbReference>
<dbReference type="Proteomes" id="UP000007350">
    <property type="component" value="Unassembled WGS sequence"/>
</dbReference>
<keyword evidence="2 3" id="KW-0040">ANK repeat</keyword>
<keyword evidence="1" id="KW-0677">Repeat</keyword>
<keyword evidence="4" id="KW-0472">Membrane</keyword>
<dbReference type="OrthoDB" id="10057496at2759"/>
<dbReference type="EMBL" id="AHKC01008900">
    <property type="protein sequence ID" value="EKF35683.1"/>
    <property type="molecule type" value="Genomic_DNA"/>
</dbReference>